<organism evidence="1">
    <name type="scientific">viral metagenome</name>
    <dbReference type="NCBI Taxonomy" id="1070528"/>
    <lineage>
        <taxon>unclassified sequences</taxon>
        <taxon>metagenomes</taxon>
        <taxon>organismal metagenomes</taxon>
    </lineage>
</organism>
<dbReference type="AlphaFoldDB" id="A0A6C0B520"/>
<protein>
    <submittedName>
        <fullName evidence="1">Uncharacterized protein</fullName>
    </submittedName>
</protein>
<reference evidence="1" key="1">
    <citation type="journal article" date="2020" name="Nature">
        <title>Giant virus diversity and host interactions through global metagenomics.</title>
        <authorList>
            <person name="Schulz F."/>
            <person name="Roux S."/>
            <person name="Paez-Espino D."/>
            <person name="Jungbluth S."/>
            <person name="Walsh D.A."/>
            <person name="Denef V.J."/>
            <person name="McMahon K.D."/>
            <person name="Konstantinidis K.T."/>
            <person name="Eloe-Fadrosh E.A."/>
            <person name="Kyrpides N.C."/>
            <person name="Woyke T."/>
        </authorList>
    </citation>
    <scope>NUCLEOTIDE SEQUENCE</scope>
    <source>
        <strain evidence="1">GVMAG-M-3300009422-16</strain>
    </source>
</reference>
<dbReference type="EMBL" id="MN739065">
    <property type="protein sequence ID" value="QHS86914.1"/>
    <property type="molecule type" value="Genomic_DNA"/>
</dbReference>
<accession>A0A6C0B520</accession>
<sequence>MYSKIVNPQTGRKVSINGRLGRNILKKYLTVLNGGSQRRGDLYELKPMPFAPPTEENAEVERRRAMEGITGPTAFPEFPSENDFVEANLSDEEWGAAVGRQSHVDVDVPCELLGYDDRVEALRTVESHLDDTKIGTYVLVPTTAAFADDGAAQAFLSESDFVRDRGKTNAAPYVMVPPPTTPAFTEKYGAASGGPPVPHFFG</sequence>
<name>A0A6C0B520_9ZZZZ</name>
<evidence type="ECO:0000313" key="1">
    <source>
        <dbReference type="EMBL" id="QHS86914.1"/>
    </source>
</evidence>
<proteinExistence type="predicted"/>